<evidence type="ECO:0000313" key="2">
    <source>
        <dbReference type="EMBL" id="QTL40087.1"/>
    </source>
</evidence>
<sequence length="209" mass="23753">MIINNNEVNLNKTEISFVWWNTSLSPTKKKNRATDEETDLALTMINIFITEFNADCICLAEVSPEDIEKLKVSIAPKGYDILSGVSSTEKAKFDTCIIYNTLKFSTSDPENIITKRGKRTLKVAQKIELLCKIDETIFNLFISHWPSRMWCKENSADRHLLGSRLRDAIDETKNKNSIGNVIIAGDFNDEPFDESISNQLMATRDLRLA</sequence>
<accession>A0ABX7VKL3</accession>
<evidence type="ECO:0000259" key="1">
    <source>
        <dbReference type="Pfam" id="PF19580"/>
    </source>
</evidence>
<dbReference type="RefSeq" id="WP_209027672.1">
    <property type="nucleotide sequence ID" value="NZ_CP072455.1"/>
</dbReference>
<gene>
    <name evidence="2" type="ORF">HGO23_01255</name>
</gene>
<evidence type="ECO:0000313" key="3">
    <source>
        <dbReference type="Proteomes" id="UP000665047"/>
    </source>
</evidence>
<name>A0ABX7VKL3_XENBU</name>
<dbReference type="GO" id="GO:0004519">
    <property type="term" value="F:endonuclease activity"/>
    <property type="evidence" value="ECO:0007669"/>
    <property type="project" value="UniProtKB-KW"/>
</dbReference>
<dbReference type="Gene3D" id="3.60.10.10">
    <property type="entry name" value="Endonuclease/exonuclease/phosphatase"/>
    <property type="match status" value="1"/>
</dbReference>
<dbReference type="SUPFAM" id="SSF56219">
    <property type="entry name" value="DNase I-like"/>
    <property type="match status" value="1"/>
</dbReference>
<reference evidence="2 3" key="1">
    <citation type="submission" date="2021-03" db="EMBL/GenBank/DDBJ databases">
        <title>Complete Genome Sequence Data of Xenorhabdus budapestensis strain C72, a Candidate Biological Control Agent, from China.</title>
        <authorList>
            <person name="LI B."/>
            <person name="WANG S."/>
            <person name="QIU D."/>
        </authorList>
    </citation>
    <scope>NUCLEOTIDE SEQUENCE [LARGE SCALE GENOMIC DNA]</scope>
    <source>
        <strain evidence="2 3">C-7-2</strain>
    </source>
</reference>
<dbReference type="Proteomes" id="UP000665047">
    <property type="component" value="Chromosome"/>
</dbReference>
<proteinExistence type="predicted"/>
<keyword evidence="3" id="KW-1185">Reference proteome</keyword>
<keyword evidence="2" id="KW-0255">Endonuclease</keyword>
<dbReference type="Pfam" id="PF19580">
    <property type="entry name" value="Exo_endo_phos_3"/>
    <property type="match status" value="1"/>
</dbReference>
<dbReference type="InterPro" id="IPR005135">
    <property type="entry name" value="Endo/exonuclease/phosphatase"/>
</dbReference>
<keyword evidence="2" id="KW-0540">Nuclease</keyword>
<feature type="domain" description="Endonuclease/exonuclease/phosphatase" evidence="1">
    <location>
        <begin position="38"/>
        <end position="204"/>
    </location>
</feature>
<keyword evidence="2" id="KW-0378">Hydrolase</keyword>
<organism evidence="2 3">
    <name type="scientific">Xenorhabdus budapestensis</name>
    <dbReference type="NCBI Taxonomy" id="290110"/>
    <lineage>
        <taxon>Bacteria</taxon>
        <taxon>Pseudomonadati</taxon>
        <taxon>Pseudomonadota</taxon>
        <taxon>Gammaproteobacteria</taxon>
        <taxon>Enterobacterales</taxon>
        <taxon>Morganellaceae</taxon>
        <taxon>Xenorhabdus</taxon>
    </lineage>
</organism>
<protein>
    <submittedName>
        <fullName evidence="2">Endonuclease/exonuclease/phosphatase family protein</fullName>
    </submittedName>
</protein>
<dbReference type="EMBL" id="CP072455">
    <property type="protein sequence ID" value="QTL40087.1"/>
    <property type="molecule type" value="Genomic_DNA"/>
</dbReference>
<dbReference type="InterPro" id="IPR036691">
    <property type="entry name" value="Endo/exonu/phosph_ase_sf"/>
</dbReference>